<evidence type="ECO:0000256" key="3">
    <source>
        <dbReference type="ARBA" id="ARBA00022827"/>
    </source>
</evidence>
<dbReference type="InterPro" id="IPR036188">
    <property type="entry name" value="FAD/NAD-bd_sf"/>
</dbReference>
<sequence>MEHAVSRRGFLAGAALAAAGVAGAGLVGCSDGASAASGASAPTSSAIPSAWDEEAEVIVVGGGVGLAAAIEAADAGASVVLLEKGDHTGGLWMTAGGSCTMGGNNVVQQRDGVKDDDEAWFEAEMYSCEYRGNAEIMRMLVEKGADTVKWMEDLGIVWAPISAGVLGGDVKRGLAPDVNPGVYEGGKGTPNSGICWTQVWEKKLGELEVPIKLEHRMTRVYREADGPVVGVEVETPEGTKNFKATKGVILCTGTWTDNAHMAAGWDPRIVGPDTYGDGGVPAENLLYVDSSGDGHIAASKIGAAFADMSFVSYLYLFFGARSYWGWGEDPVDWTTNENYAAGKGLSRKPELYQKPIIVNGKGERFVNEASAADEIPAGRGALSENPEMPFMEAYLSLEQPRNVWMVADSTTAEELKWPIDEMSKPNPKTGSMFDPACLAIADTIDDLAKQMGIDAAALKATVDQYNADADAGEDSAFGKPGPLNKIATPPFYGAKASLIRHTQRNGVRVNTKSQVIDGWAAIDNPLEPAASIDDEPVIPHLYAAGELGDALGWRRVHNSLGHYTTAARNAGANAAKETEA</sequence>
<dbReference type="AlphaFoldDB" id="A0A6L7ITK6"/>
<keyword evidence="3" id="KW-0274">FAD</keyword>
<dbReference type="SUPFAM" id="SSF51905">
    <property type="entry name" value="FAD/NAD(P)-binding domain"/>
    <property type="match status" value="1"/>
</dbReference>
<dbReference type="GO" id="GO:0008202">
    <property type="term" value="P:steroid metabolic process"/>
    <property type="evidence" value="ECO:0007669"/>
    <property type="project" value="UniProtKB-ARBA"/>
</dbReference>
<feature type="domain" description="FAD-dependent oxidoreductase 2 FAD-binding" evidence="6">
    <location>
        <begin position="57"/>
        <end position="311"/>
    </location>
</feature>
<organism evidence="7 8">
    <name type="scientific">Eggerthella guodeyinii</name>
    <dbReference type="NCBI Taxonomy" id="2690837"/>
    <lineage>
        <taxon>Bacteria</taxon>
        <taxon>Bacillati</taxon>
        <taxon>Actinomycetota</taxon>
        <taxon>Coriobacteriia</taxon>
        <taxon>Eggerthellales</taxon>
        <taxon>Eggerthellaceae</taxon>
        <taxon>Eggerthella</taxon>
    </lineage>
</organism>
<keyword evidence="5" id="KW-0732">Signal</keyword>
<dbReference type="RefSeq" id="WP_160942694.1">
    <property type="nucleotide sequence ID" value="NZ_CP063310.1"/>
</dbReference>
<dbReference type="Proteomes" id="UP000478463">
    <property type="component" value="Chromosome"/>
</dbReference>
<evidence type="ECO:0000259" key="6">
    <source>
        <dbReference type="Pfam" id="PF00890"/>
    </source>
</evidence>
<feature type="domain" description="FAD-dependent oxidoreductase 2 FAD-binding" evidence="6">
    <location>
        <begin position="356"/>
        <end position="547"/>
    </location>
</feature>
<dbReference type="InterPro" id="IPR006311">
    <property type="entry name" value="TAT_signal"/>
</dbReference>
<evidence type="ECO:0000256" key="4">
    <source>
        <dbReference type="ARBA" id="ARBA00023002"/>
    </source>
</evidence>
<dbReference type="PROSITE" id="PS51257">
    <property type="entry name" value="PROKAR_LIPOPROTEIN"/>
    <property type="match status" value="1"/>
</dbReference>
<evidence type="ECO:0000313" key="7">
    <source>
        <dbReference type="EMBL" id="QOS67370.1"/>
    </source>
</evidence>
<gene>
    <name evidence="7" type="ORF">GS424_012695</name>
</gene>
<name>A0A6L7ITK6_9ACTN</name>
<dbReference type="InterPro" id="IPR050315">
    <property type="entry name" value="FAD-oxidoreductase_2"/>
</dbReference>
<keyword evidence="4" id="KW-0560">Oxidoreductase</keyword>
<accession>A0A6L7ITK6</accession>
<dbReference type="InterPro" id="IPR003953">
    <property type="entry name" value="FAD-dep_OxRdtase_2_FAD-bd"/>
</dbReference>
<evidence type="ECO:0000256" key="1">
    <source>
        <dbReference type="ARBA" id="ARBA00001974"/>
    </source>
</evidence>
<feature type="chain" id="PRO_5039458119" evidence="5">
    <location>
        <begin position="25"/>
        <end position="580"/>
    </location>
</feature>
<dbReference type="PANTHER" id="PTHR43400:SF10">
    <property type="entry name" value="3-OXOSTEROID 1-DEHYDROGENASE"/>
    <property type="match status" value="1"/>
</dbReference>
<reference evidence="7 8" key="1">
    <citation type="submission" date="2020-10" db="EMBL/GenBank/DDBJ databases">
        <title>Eggerthella sp. nov., isolated from human feces.</title>
        <authorList>
            <person name="Yajun G."/>
        </authorList>
    </citation>
    <scope>NUCLEOTIDE SEQUENCE [LARGE SCALE GENOMIC DNA]</scope>
    <source>
        <strain evidence="7 8">HF-1101</strain>
    </source>
</reference>
<dbReference type="PANTHER" id="PTHR43400">
    <property type="entry name" value="FUMARATE REDUCTASE"/>
    <property type="match status" value="1"/>
</dbReference>
<proteinExistence type="predicted"/>
<keyword evidence="2" id="KW-0285">Flavoprotein</keyword>
<dbReference type="GO" id="GO:0033765">
    <property type="term" value="F:steroid dehydrogenase activity, acting on the CH-CH group of donors"/>
    <property type="evidence" value="ECO:0007669"/>
    <property type="project" value="UniProtKB-ARBA"/>
</dbReference>
<dbReference type="PROSITE" id="PS51318">
    <property type="entry name" value="TAT"/>
    <property type="match status" value="1"/>
</dbReference>
<feature type="signal peptide" evidence="5">
    <location>
        <begin position="1"/>
        <end position="24"/>
    </location>
</feature>
<comment type="cofactor">
    <cofactor evidence="1">
        <name>FAD</name>
        <dbReference type="ChEBI" id="CHEBI:57692"/>
    </cofactor>
</comment>
<protein>
    <submittedName>
        <fullName evidence="7">FAD-binding protein</fullName>
    </submittedName>
</protein>
<dbReference type="Gene3D" id="3.50.50.60">
    <property type="entry name" value="FAD/NAD(P)-binding domain"/>
    <property type="match status" value="1"/>
</dbReference>
<dbReference type="KEGG" id="egd:GS424_012695"/>
<evidence type="ECO:0000313" key="8">
    <source>
        <dbReference type="Proteomes" id="UP000478463"/>
    </source>
</evidence>
<dbReference type="EMBL" id="CP063310">
    <property type="protein sequence ID" value="QOS67370.1"/>
    <property type="molecule type" value="Genomic_DNA"/>
</dbReference>
<dbReference type="SUPFAM" id="SSF56425">
    <property type="entry name" value="Succinate dehydrogenase/fumarate reductase flavoprotein, catalytic domain"/>
    <property type="match status" value="1"/>
</dbReference>
<evidence type="ECO:0000256" key="2">
    <source>
        <dbReference type="ARBA" id="ARBA00022630"/>
    </source>
</evidence>
<dbReference type="Pfam" id="PF00890">
    <property type="entry name" value="FAD_binding_2"/>
    <property type="match status" value="2"/>
</dbReference>
<dbReference type="Gene3D" id="3.90.700.10">
    <property type="entry name" value="Succinate dehydrogenase/fumarate reductase flavoprotein, catalytic domain"/>
    <property type="match status" value="1"/>
</dbReference>
<evidence type="ECO:0000256" key="5">
    <source>
        <dbReference type="SAM" id="SignalP"/>
    </source>
</evidence>
<dbReference type="InterPro" id="IPR027477">
    <property type="entry name" value="Succ_DH/fumarate_Rdtase_cat_sf"/>
</dbReference>